<feature type="compositionally biased region" description="Acidic residues" evidence="1">
    <location>
        <begin position="54"/>
        <end position="81"/>
    </location>
</feature>
<proteinExistence type="predicted"/>
<feature type="compositionally biased region" description="Basic and acidic residues" evidence="1">
    <location>
        <begin position="23"/>
        <end position="53"/>
    </location>
</feature>
<organism evidence="2 3">
    <name type="scientific">Exiguobacterium oxidotolerans</name>
    <dbReference type="NCBI Taxonomy" id="223958"/>
    <lineage>
        <taxon>Bacteria</taxon>
        <taxon>Bacillati</taxon>
        <taxon>Bacillota</taxon>
        <taxon>Bacilli</taxon>
        <taxon>Bacillales</taxon>
        <taxon>Bacillales Family XII. Incertae Sedis</taxon>
        <taxon>Exiguobacterium</taxon>
    </lineage>
</organism>
<feature type="compositionally biased region" description="Polar residues" evidence="1">
    <location>
        <begin position="11"/>
        <end position="20"/>
    </location>
</feature>
<dbReference type="RefSeq" id="WP_159173705.1">
    <property type="nucleotide sequence ID" value="NZ_LR732312.1"/>
</dbReference>
<feature type="region of interest" description="Disordered" evidence="1">
    <location>
        <begin position="1"/>
        <end position="81"/>
    </location>
</feature>
<name>A0A653IFI8_9BACL</name>
<evidence type="ECO:0000256" key="1">
    <source>
        <dbReference type="SAM" id="MobiDB-lite"/>
    </source>
</evidence>
<reference evidence="2 3" key="1">
    <citation type="submission" date="2019-10" db="EMBL/GenBank/DDBJ databases">
        <authorList>
            <person name="Karimi E."/>
        </authorList>
    </citation>
    <scope>NUCLEOTIDE SEQUENCE [LARGE SCALE GENOMIC DNA]</scope>
    <source>
        <strain evidence="2">Exiguobacterium sp. 9Y</strain>
    </source>
</reference>
<evidence type="ECO:0000313" key="2">
    <source>
        <dbReference type="EMBL" id="VWX37748.1"/>
    </source>
</evidence>
<dbReference type="EMBL" id="CABWKQ010000030">
    <property type="protein sequence ID" value="VWX37748.1"/>
    <property type="molecule type" value="Genomic_DNA"/>
</dbReference>
<accession>A0A653IFI8</accession>
<dbReference type="Proteomes" id="UP000439752">
    <property type="component" value="Unassembled WGS sequence"/>
</dbReference>
<protein>
    <recommendedName>
        <fullName evidence="4">TSPY-like 2</fullName>
    </recommendedName>
</protein>
<sequence length="81" mass="9071">MNEQHDKETDPITSGNQMTNDEIAGRDKDAAPDTRDKHDQEKNQKADVEKSDDASDEQPDLSHEADDDSDVEANDETNQDN</sequence>
<keyword evidence="3" id="KW-1185">Reference proteome</keyword>
<gene>
    <name evidence="2" type="ORF">EXIGUO9Y_360029</name>
</gene>
<dbReference type="AlphaFoldDB" id="A0A653IFI8"/>
<evidence type="ECO:0008006" key="4">
    <source>
        <dbReference type="Google" id="ProtNLM"/>
    </source>
</evidence>
<evidence type="ECO:0000313" key="3">
    <source>
        <dbReference type="Proteomes" id="UP000439752"/>
    </source>
</evidence>
<feature type="compositionally biased region" description="Basic and acidic residues" evidence="1">
    <location>
        <begin position="1"/>
        <end position="10"/>
    </location>
</feature>